<evidence type="ECO:0000256" key="1">
    <source>
        <dbReference type="SAM" id="MobiDB-lite"/>
    </source>
</evidence>
<organism evidence="2 3">
    <name type="scientific">Podospora didyma</name>
    <dbReference type="NCBI Taxonomy" id="330526"/>
    <lineage>
        <taxon>Eukaryota</taxon>
        <taxon>Fungi</taxon>
        <taxon>Dikarya</taxon>
        <taxon>Ascomycota</taxon>
        <taxon>Pezizomycotina</taxon>
        <taxon>Sordariomycetes</taxon>
        <taxon>Sordariomycetidae</taxon>
        <taxon>Sordariales</taxon>
        <taxon>Podosporaceae</taxon>
        <taxon>Podospora</taxon>
    </lineage>
</organism>
<dbReference type="Proteomes" id="UP001285441">
    <property type="component" value="Unassembled WGS sequence"/>
</dbReference>
<comment type="caution">
    <text evidence="2">The sequence shown here is derived from an EMBL/GenBank/DDBJ whole genome shotgun (WGS) entry which is preliminary data.</text>
</comment>
<sequence>MSTDDRAPLGTESQSVAHVTLEKKQPASEKAAQRRRQTNALASFQASLQATGKVLLDRGSVTITEGLEAAAAAAAAAVPGEPSKTAKDQKTGRTISAPDIIGTTRRGPRAATSTSLAPPITPKKAHWKLVALRRNNTPRGGSPNADPVHLLVFSKVPGRKKAVVFWVEKETSASLNLATLGKMVQKHPMGIFQPPNMIPRTYNLRSSLVNSYQNETSSIIRGGFTLSKEIADGEFDDTKEQHEKLLSVLNRFSQSRRRRDKDFSLQDFDPLYMVELIEDLKEVELLHEKDYIAMADYRATVTKELERSRKSSL</sequence>
<dbReference type="EMBL" id="JAULSW010000007">
    <property type="protein sequence ID" value="KAK3375165.1"/>
    <property type="molecule type" value="Genomic_DNA"/>
</dbReference>
<name>A0AAE0N9F9_9PEZI</name>
<protein>
    <submittedName>
        <fullName evidence="2">Uncharacterized protein</fullName>
    </submittedName>
</protein>
<gene>
    <name evidence="2" type="ORF">B0H63DRAFT_482048</name>
</gene>
<evidence type="ECO:0000313" key="2">
    <source>
        <dbReference type="EMBL" id="KAK3375165.1"/>
    </source>
</evidence>
<evidence type="ECO:0000313" key="3">
    <source>
        <dbReference type="Proteomes" id="UP001285441"/>
    </source>
</evidence>
<keyword evidence="3" id="KW-1185">Reference proteome</keyword>
<proteinExistence type="predicted"/>
<accession>A0AAE0N9F9</accession>
<dbReference type="AlphaFoldDB" id="A0AAE0N9F9"/>
<reference evidence="2" key="2">
    <citation type="submission" date="2023-06" db="EMBL/GenBank/DDBJ databases">
        <authorList>
            <consortium name="Lawrence Berkeley National Laboratory"/>
            <person name="Haridas S."/>
            <person name="Hensen N."/>
            <person name="Bonometti L."/>
            <person name="Westerberg I."/>
            <person name="Brannstrom I.O."/>
            <person name="Guillou S."/>
            <person name="Cros-Aarteil S."/>
            <person name="Calhoun S."/>
            <person name="Kuo A."/>
            <person name="Mondo S."/>
            <person name="Pangilinan J."/>
            <person name="Riley R."/>
            <person name="LaButti K."/>
            <person name="Andreopoulos B."/>
            <person name="Lipzen A."/>
            <person name="Chen C."/>
            <person name="Yanf M."/>
            <person name="Daum C."/>
            <person name="Ng V."/>
            <person name="Clum A."/>
            <person name="Steindorff A."/>
            <person name="Ohm R."/>
            <person name="Martin F."/>
            <person name="Silar P."/>
            <person name="Natvig D."/>
            <person name="Lalanne C."/>
            <person name="Gautier V."/>
            <person name="Ament-velasquez S.L."/>
            <person name="Kruys A."/>
            <person name="Hutchinson M.I."/>
            <person name="Powell A.J."/>
            <person name="Barry K."/>
            <person name="Miller A.N."/>
            <person name="Grigoriev I.V."/>
            <person name="Debuchy R."/>
            <person name="Gladieux P."/>
            <person name="Thoren M.H."/>
            <person name="Johannesson H."/>
        </authorList>
    </citation>
    <scope>NUCLEOTIDE SEQUENCE</scope>
    <source>
        <strain evidence="2">CBS 232.78</strain>
    </source>
</reference>
<feature type="region of interest" description="Disordered" evidence="1">
    <location>
        <begin position="78"/>
        <end position="119"/>
    </location>
</feature>
<feature type="region of interest" description="Disordered" evidence="1">
    <location>
        <begin position="1"/>
        <end position="38"/>
    </location>
</feature>
<reference evidence="2" key="1">
    <citation type="journal article" date="2023" name="Mol. Phylogenet. Evol.">
        <title>Genome-scale phylogeny and comparative genomics of the fungal order Sordariales.</title>
        <authorList>
            <person name="Hensen N."/>
            <person name="Bonometti L."/>
            <person name="Westerberg I."/>
            <person name="Brannstrom I.O."/>
            <person name="Guillou S."/>
            <person name="Cros-Aarteil S."/>
            <person name="Calhoun S."/>
            <person name="Haridas S."/>
            <person name="Kuo A."/>
            <person name="Mondo S."/>
            <person name="Pangilinan J."/>
            <person name="Riley R."/>
            <person name="LaButti K."/>
            <person name="Andreopoulos B."/>
            <person name="Lipzen A."/>
            <person name="Chen C."/>
            <person name="Yan M."/>
            <person name="Daum C."/>
            <person name="Ng V."/>
            <person name="Clum A."/>
            <person name="Steindorff A."/>
            <person name="Ohm R.A."/>
            <person name="Martin F."/>
            <person name="Silar P."/>
            <person name="Natvig D.O."/>
            <person name="Lalanne C."/>
            <person name="Gautier V."/>
            <person name="Ament-Velasquez S.L."/>
            <person name="Kruys A."/>
            <person name="Hutchinson M.I."/>
            <person name="Powell A.J."/>
            <person name="Barry K."/>
            <person name="Miller A.N."/>
            <person name="Grigoriev I.V."/>
            <person name="Debuchy R."/>
            <person name="Gladieux P."/>
            <person name="Hiltunen Thoren M."/>
            <person name="Johannesson H."/>
        </authorList>
    </citation>
    <scope>NUCLEOTIDE SEQUENCE</scope>
    <source>
        <strain evidence="2">CBS 232.78</strain>
    </source>
</reference>